<dbReference type="GO" id="GO:0016874">
    <property type="term" value="F:ligase activity"/>
    <property type="evidence" value="ECO:0007669"/>
    <property type="project" value="UniProtKB-KW"/>
</dbReference>
<dbReference type="Gene3D" id="3.30.980.10">
    <property type="entry name" value="Threonyl-trna Synthetase, Chain A, domain 2"/>
    <property type="match status" value="1"/>
</dbReference>
<comment type="caution">
    <text evidence="2">The sequence shown here is derived from an EMBL/GenBank/DDBJ whole genome shotgun (WGS) entry which is preliminary data.</text>
</comment>
<dbReference type="Pfam" id="PF07973">
    <property type="entry name" value="tRNA_SAD"/>
    <property type="match status" value="1"/>
</dbReference>
<protein>
    <submittedName>
        <fullName evidence="2">Alanine--tRNA ligase-related protein</fullName>
    </submittedName>
</protein>
<proteinExistence type="predicted"/>
<reference evidence="3" key="1">
    <citation type="journal article" date="2019" name="Int. J. Syst. Evol. Microbiol.">
        <title>The Global Catalogue of Microorganisms (GCM) 10K type strain sequencing project: providing services to taxonomists for standard genome sequencing and annotation.</title>
        <authorList>
            <consortium name="The Broad Institute Genomics Platform"/>
            <consortium name="The Broad Institute Genome Sequencing Center for Infectious Disease"/>
            <person name="Wu L."/>
            <person name="Ma J."/>
        </authorList>
    </citation>
    <scope>NUCLEOTIDE SEQUENCE [LARGE SCALE GENOMIC DNA]</scope>
    <source>
        <strain evidence="3">CCUG 56029</strain>
    </source>
</reference>
<organism evidence="2 3">
    <name type="scientific">Deinococcus navajonensis</name>
    <dbReference type="NCBI Taxonomy" id="309884"/>
    <lineage>
        <taxon>Bacteria</taxon>
        <taxon>Thermotogati</taxon>
        <taxon>Deinococcota</taxon>
        <taxon>Deinococci</taxon>
        <taxon>Deinococcales</taxon>
        <taxon>Deinococcaceae</taxon>
        <taxon>Deinococcus</taxon>
    </lineage>
</organism>
<dbReference type="PANTHER" id="PTHR11777:SF9">
    <property type="entry name" value="ALANINE--TRNA LIGASE, CYTOPLASMIC"/>
    <property type="match status" value="1"/>
</dbReference>
<dbReference type="SUPFAM" id="SSF55186">
    <property type="entry name" value="ThrRS/AlaRS common domain"/>
    <property type="match status" value="1"/>
</dbReference>
<dbReference type="Gene3D" id="3.10.310.40">
    <property type="match status" value="1"/>
</dbReference>
<feature type="domain" description="Threonyl/alanyl tRNA synthetase SAD" evidence="1">
    <location>
        <begin position="194"/>
        <end position="242"/>
    </location>
</feature>
<keyword evidence="3" id="KW-1185">Reference proteome</keyword>
<name>A0ABV8XPD3_9DEIO</name>
<dbReference type="InterPro" id="IPR012947">
    <property type="entry name" value="tRNA_SAD"/>
</dbReference>
<dbReference type="Proteomes" id="UP001595998">
    <property type="component" value="Unassembled WGS sequence"/>
</dbReference>
<dbReference type="SMART" id="SM00863">
    <property type="entry name" value="tRNA_SAD"/>
    <property type="match status" value="1"/>
</dbReference>
<dbReference type="InterPro" id="IPR018163">
    <property type="entry name" value="Thr/Ala-tRNA-synth_IIc_edit"/>
</dbReference>
<dbReference type="InterPro" id="IPR009000">
    <property type="entry name" value="Transl_B-barrel_sf"/>
</dbReference>
<gene>
    <name evidence="2" type="ORF">ACFOZ9_05700</name>
</gene>
<dbReference type="Pfam" id="PF01411">
    <property type="entry name" value="tRNA-synt_2c"/>
    <property type="match status" value="1"/>
</dbReference>
<dbReference type="SUPFAM" id="SSF50447">
    <property type="entry name" value="Translation proteins"/>
    <property type="match status" value="1"/>
</dbReference>
<evidence type="ECO:0000259" key="1">
    <source>
        <dbReference type="SMART" id="SM00863"/>
    </source>
</evidence>
<accession>A0ABV8XPD3</accession>
<evidence type="ECO:0000313" key="3">
    <source>
        <dbReference type="Proteomes" id="UP001595998"/>
    </source>
</evidence>
<dbReference type="PANTHER" id="PTHR11777">
    <property type="entry name" value="ALANYL-TRNA SYNTHETASE"/>
    <property type="match status" value="1"/>
</dbReference>
<dbReference type="InterPro" id="IPR003156">
    <property type="entry name" value="DHHA1_dom"/>
</dbReference>
<sequence length="416" mass="43658">MSQPPYSALPTRALYHEDSPSLTFSSVVMAVQGHEVALDATAFYPEGGGQSSDVGQLGWSGTAAEVTAVRKEKASGVIWHALSADPPAPGSRVEGVVDADVRWRHMQRHSGEHLLAQAFARVSPTFEVAAVSMRGPECTLDLRGEPAESHVRAAEALLRRTLGRTDLRLHTPIVPESDLGRYPLRRETKVRGQVRLVVFQGEGGEPFDVSACGGTHVPRASMAAPVVILRTEKQKAGLTRVVFMAGEEASAFLAGVYRDARSLAQGFSVPVTELPGRVAALQAERDVLRTEADDLRGNLAAALLAAQPPQTVQGLLLRDLTVGDAALLLPLLSRVPEGSVLTVSTPAGRCGVASAHAGVDAGQVLRLALARTGGKGGGRPELAQGQTADPEAFGAAVQAVLAGEKPGQHHPGRSET</sequence>
<dbReference type="RefSeq" id="WP_380037347.1">
    <property type="nucleotide sequence ID" value="NZ_JBHSEH010000005.1"/>
</dbReference>
<evidence type="ECO:0000313" key="2">
    <source>
        <dbReference type="EMBL" id="MFC4425698.1"/>
    </source>
</evidence>
<dbReference type="Gene3D" id="2.40.30.130">
    <property type="match status" value="1"/>
</dbReference>
<keyword evidence="2" id="KW-0436">Ligase</keyword>
<dbReference type="Pfam" id="PF02272">
    <property type="entry name" value="DHHA1"/>
    <property type="match status" value="1"/>
</dbReference>
<dbReference type="EMBL" id="JBHSEH010000005">
    <property type="protein sequence ID" value="MFC4425698.1"/>
    <property type="molecule type" value="Genomic_DNA"/>
</dbReference>
<dbReference type="InterPro" id="IPR050058">
    <property type="entry name" value="Ala-tRNA_ligase"/>
</dbReference>
<dbReference type="InterPro" id="IPR018164">
    <property type="entry name" value="Ala-tRNA-synth_IIc_N"/>
</dbReference>